<dbReference type="InterPro" id="IPR044730">
    <property type="entry name" value="RNase_H-like_dom_plant"/>
</dbReference>
<dbReference type="InterPro" id="IPR043502">
    <property type="entry name" value="DNA/RNA_pol_sf"/>
</dbReference>
<proteinExistence type="predicted"/>
<feature type="domain" description="Reverse transcriptase" evidence="1">
    <location>
        <begin position="34"/>
        <end position="313"/>
    </location>
</feature>
<dbReference type="Pfam" id="PF13966">
    <property type="entry name" value="zf-RVT"/>
    <property type="match status" value="1"/>
</dbReference>
<dbReference type="CDD" id="cd01650">
    <property type="entry name" value="RT_nLTR_like"/>
    <property type="match status" value="1"/>
</dbReference>
<dbReference type="AlphaFoldDB" id="A0A2I0XDS4"/>
<dbReference type="Proteomes" id="UP000233837">
    <property type="component" value="Unassembled WGS sequence"/>
</dbReference>
<dbReference type="Gene3D" id="3.30.420.10">
    <property type="entry name" value="Ribonuclease H-like superfamily/Ribonuclease H"/>
    <property type="match status" value="1"/>
</dbReference>
<evidence type="ECO:0000259" key="1">
    <source>
        <dbReference type="PROSITE" id="PS50878"/>
    </source>
</evidence>
<dbReference type="SUPFAM" id="SSF53098">
    <property type="entry name" value="Ribonuclease H-like"/>
    <property type="match status" value="1"/>
</dbReference>
<sequence length="926" mass="107841">MNPDSTAGMDGYTSQFFQSCWHIIKHDLMDAVIDFFNGNAIPKYFTSSAIVLIPKKDNPASWNEFRPISLCTFFNKLISKIITLRLGPLLPRIISLNQTAFVKGRLISDNILMAQELVNDLHMKIRGGNMFFKLDISKAYDKISWEFIFNVLELFGFSNQFIRLIKNSVDNVWFSVLLNGGSNGFFHPKHGIRQGDPLSPSLFIIAMEYFSRCINYIFEKCPSMYYLNKDGFPISHLCFADDFMIFCNGGLKHIKKIKNFLNNFYLESGLSINDMKSSFFTSKHFTIDKINKVSSITHFVHQSLPFKYLGAPIFKGLKKSHLFDEIIKKMTDRISSWEFHFLSYGGRLTVLKSILNSMAFHLFQVIQPNASTILRLERILNKFFWGSRNDITRMHWTSWSKLCGPLNEGGLGCKSISDSIIVSSMKMWWNFRKNESLWASYMNYKYCKGKHPLCCYYKHGDSSIWRRLCQIKNIMEPLIAWGINSGDCFFWQDNWLFEGSIESLLSTVSYSNVKVKKFFQNNVWDIQSFIDIFPFDIISKILKISLDNQRNDHILFKLSYNGNFVFKVAWDFIRKKKNVTMVFSKIWSNNIPTSYSILVWRIIKKFIPVDAILWKKGFYLPSKCLCCYHIEDINHVFINGPIAARVWIWFDNFFNTNYFSGHLSFNHFLTVIFHNTTRGHIKIVTAISLIWFLWIDRNDAKHRNIPMNHNRIIARTKEKINSLYKVNLIHQKQLRGFKFIAKKLNTNIFDELHETCFKYVIWKKPNLHYIKINTDGSISENKYGCGGILRNDKGNLIVAFSSPLNKCSVLYAELMAIFKGLQICLSSGYFKIWIEVDAMLTISCISADHIGNFDTFYILKDIKKMLSHLDYKISHIWREGNSAADFLAKTGCNLDQFTLFHQNNIPILLRGIINLDKSGLPYIRSY</sequence>
<gene>
    <name evidence="2" type="ORF">MA16_Dca001886</name>
</gene>
<dbReference type="InterPro" id="IPR012337">
    <property type="entry name" value="RNaseH-like_sf"/>
</dbReference>
<dbReference type="GO" id="GO:0004523">
    <property type="term" value="F:RNA-DNA hybrid ribonuclease activity"/>
    <property type="evidence" value="ECO:0007669"/>
    <property type="project" value="InterPro"/>
</dbReference>
<dbReference type="EMBL" id="KZ501954">
    <property type="protein sequence ID" value="PKU86055.1"/>
    <property type="molecule type" value="Genomic_DNA"/>
</dbReference>
<dbReference type="SUPFAM" id="SSF56672">
    <property type="entry name" value="DNA/RNA polymerases"/>
    <property type="match status" value="1"/>
</dbReference>
<evidence type="ECO:0000313" key="3">
    <source>
        <dbReference type="Proteomes" id="UP000233837"/>
    </source>
</evidence>
<dbReference type="Pfam" id="PF00078">
    <property type="entry name" value="RVT_1"/>
    <property type="match status" value="1"/>
</dbReference>
<dbReference type="PANTHER" id="PTHR33116:SF80">
    <property type="entry name" value="REVERSE TRANSCRIPTASE ZINC-BINDING DOMAIN-CONTAINING PROTEIN"/>
    <property type="match status" value="1"/>
</dbReference>
<dbReference type="PANTHER" id="PTHR33116">
    <property type="entry name" value="REVERSE TRANSCRIPTASE ZINC-BINDING DOMAIN-CONTAINING PROTEIN-RELATED-RELATED"/>
    <property type="match status" value="1"/>
</dbReference>
<dbReference type="InterPro" id="IPR002156">
    <property type="entry name" value="RNaseH_domain"/>
</dbReference>
<reference evidence="2 3" key="2">
    <citation type="journal article" date="2017" name="Nature">
        <title>The Apostasia genome and the evolution of orchids.</title>
        <authorList>
            <person name="Zhang G.Q."/>
            <person name="Liu K.W."/>
            <person name="Li Z."/>
            <person name="Lohaus R."/>
            <person name="Hsiao Y.Y."/>
            <person name="Niu S.C."/>
            <person name="Wang J.Y."/>
            <person name="Lin Y.C."/>
            <person name="Xu Q."/>
            <person name="Chen L.J."/>
            <person name="Yoshida K."/>
            <person name="Fujiwara S."/>
            <person name="Wang Z.W."/>
            <person name="Zhang Y.Q."/>
            <person name="Mitsuda N."/>
            <person name="Wang M."/>
            <person name="Liu G.H."/>
            <person name="Pecoraro L."/>
            <person name="Huang H.X."/>
            <person name="Xiao X.J."/>
            <person name="Lin M."/>
            <person name="Wu X.Y."/>
            <person name="Wu W.L."/>
            <person name="Chen Y.Y."/>
            <person name="Chang S.B."/>
            <person name="Sakamoto S."/>
            <person name="Ohme-Takagi M."/>
            <person name="Yagi M."/>
            <person name="Zeng S.J."/>
            <person name="Shen C.Y."/>
            <person name="Yeh C.M."/>
            <person name="Luo Y.B."/>
            <person name="Tsai W.C."/>
            <person name="Van de Peer Y."/>
            <person name="Liu Z.J."/>
        </authorList>
    </citation>
    <scope>NUCLEOTIDE SEQUENCE [LARGE SCALE GENOMIC DNA]</scope>
    <source>
        <tissue evidence="2">The whole plant</tissue>
    </source>
</reference>
<dbReference type="GO" id="GO:0003676">
    <property type="term" value="F:nucleic acid binding"/>
    <property type="evidence" value="ECO:0007669"/>
    <property type="project" value="InterPro"/>
</dbReference>
<dbReference type="InterPro" id="IPR026960">
    <property type="entry name" value="RVT-Znf"/>
</dbReference>
<protein>
    <submittedName>
        <fullName evidence="2">Ribonuclease H protein</fullName>
    </submittedName>
</protein>
<dbReference type="STRING" id="906689.A0A2I0XDS4"/>
<dbReference type="CDD" id="cd06222">
    <property type="entry name" value="RNase_H_like"/>
    <property type="match status" value="1"/>
</dbReference>
<dbReference type="Gene3D" id="3.30.70.270">
    <property type="match status" value="1"/>
</dbReference>
<keyword evidence="3" id="KW-1185">Reference proteome</keyword>
<dbReference type="InterPro" id="IPR043128">
    <property type="entry name" value="Rev_trsase/Diguanyl_cyclase"/>
</dbReference>
<accession>A0A2I0XDS4</accession>
<reference evidence="2 3" key="1">
    <citation type="journal article" date="2016" name="Sci. Rep.">
        <title>The Dendrobium catenatum Lindl. genome sequence provides insights into polysaccharide synthase, floral development and adaptive evolution.</title>
        <authorList>
            <person name="Zhang G.Q."/>
            <person name="Xu Q."/>
            <person name="Bian C."/>
            <person name="Tsai W.C."/>
            <person name="Yeh C.M."/>
            <person name="Liu K.W."/>
            <person name="Yoshida K."/>
            <person name="Zhang L.S."/>
            <person name="Chang S.B."/>
            <person name="Chen F."/>
            <person name="Shi Y."/>
            <person name="Su Y.Y."/>
            <person name="Zhang Y.Q."/>
            <person name="Chen L.J."/>
            <person name="Yin Y."/>
            <person name="Lin M."/>
            <person name="Huang H."/>
            <person name="Deng H."/>
            <person name="Wang Z.W."/>
            <person name="Zhu S.L."/>
            <person name="Zhao X."/>
            <person name="Deng C."/>
            <person name="Niu S.C."/>
            <person name="Huang J."/>
            <person name="Wang M."/>
            <person name="Liu G.H."/>
            <person name="Yang H.J."/>
            <person name="Xiao X.J."/>
            <person name="Hsiao Y.Y."/>
            <person name="Wu W.L."/>
            <person name="Chen Y.Y."/>
            <person name="Mitsuda N."/>
            <person name="Ohme-Takagi M."/>
            <person name="Luo Y.B."/>
            <person name="Van de Peer Y."/>
            <person name="Liu Z.J."/>
        </authorList>
    </citation>
    <scope>NUCLEOTIDE SEQUENCE [LARGE SCALE GENOMIC DNA]</scope>
    <source>
        <tissue evidence="2">The whole plant</tissue>
    </source>
</reference>
<evidence type="ECO:0000313" key="2">
    <source>
        <dbReference type="EMBL" id="PKU86055.1"/>
    </source>
</evidence>
<dbReference type="InterPro" id="IPR036397">
    <property type="entry name" value="RNaseH_sf"/>
</dbReference>
<dbReference type="PROSITE" id="PS50878">
    <property type="entry name" value="RT_POL"/>
    <property type="match status" value="1"/>
</dbReference>
<dbReference type="Pfam" id="PF13456">
    <property type="entry name" value="RVT_3"/>
    <property type="match status" value="1"/>
</dbReference>
<dbReference type="InterPro" id="IPR000477">
    <property type="entry name" value="RT_dom"/>
</dbReference>
<organism evidence="2 3">
    <name type="scientific">Dendrobium catenatum</name>
    <dbReference type="NCBI Taxonomy" id="906689"/>
    <lineage>
        <taxon>Eukaryota</taxon>
        <taxon>Viridiplantae</taxon>
        <taxon>Streptophyta</taxon>
        <taxon>Embryophyta</taxon>
        <taxon>Tracheophyta</taxon>
        <taxon>Spermatophyta</taxon>
        <taxon>Magnoliopsida</taxon>
        <taxon>Liliopsida</taxon>
        <taxon>Asparagales</taxon>
        <taxon>Orchidaceae</taxon>
        <taxon>Epidendroideae</taxon>
        <taxon>Malaxideae</taxon>
        <taxon>Dendrobiinae</taxon>
        <taxon>Dendrobium</taxon>
    </lineage>
</organism>
<name>A0A2I0XDS4_9ASPA</name>